<feature type="compositionally biased region" description="Acidic residues" evidence="1">
    <location>
        <begin position="411"/>
        <end position="437"/>
    </location>
</feature>
<dbReference type="Proteomes" id="UP000275078">
    <property type="component" value="Unassembled WGS sequence"/>
</dbReference>
<proteinExistence type="predicted"/>
<dbReference type="EMBL" id="ML120034">
    <property type="protein sequence ID" value="RPA70845.1"/>
    <property type="molecule type" value="Genomic_DNA"/>
</dbReference>
<name>A0A3N4H7M8_ASCIM</name>
<sequence length="471" mass="52992">MERLYTLPFWRRRARGELCGLFGECSEMIEARRAVSRLVEKGFETLAALTKDPKSSPPDNCLNSAQPVPITKPAPWNSICVQRNQVGRNGQGRGGHEILFWTIDPTETHTTSVTLREDPNTYDRTSGPVGWLPNGDMGVVGSWPKGTLSCEEASTFSIHDMLEDTDVTGTPLPQIGTLTFGLVQDAPTLRNLIKAWDESYYGFDRSRASKAEYKDAFHGHTFPRQMDAAMSFIHTEDHPDHYTYIWPGARTNHPRNYQSSDTDKLTRQPKSVDAMPLTTDYDVALWDWKWVNELHPSIRGTGVRDVPRVIRVILHRPDRSVGGSEPIPNSPLLNPKTNAGVYHLGARNRGEFDWLENPLLPPKGNSTKEWNLTKGLGPNKVAPPSEDEPPVRPCGPRRRRKNPAVNRQVETDDEEEEEEDEEEEEEEEEDEEDDEGSDSGKSNASYKPPRGSKRKATDNGGSRTGKRARKQ</sequence>
<gene>
    <name evidence="2" type="ORF">BJ508DRAFT_316153</name>
</gene>
<organism evidence="2 3">
    <name type="scientific">Ascobolus immersus RN42</name>
    <dbReference type="NCBI Taxonomy" id="1160509"/>
    <lineage>
        <taxon>Eukaryota</taxon>
        <taxon>Fungi</taxon>
        <taxon>Dikarya</taxon>
        <taxon>Ascomycota</taxon>
        <taxon>Pezizomycotina</taxon>
        <taxon>Pezizomycetes</taxon>
        <taxon>Pezizales</taxon>
        <taxon>Ascobolaceae</taxon>
        <taxon>Ascobolus</taxon>
    </lineage>
</organism>
<dbReference type="AlphaFoldDB" id="A0A3N4H7M8"/>
<keyword evidence="3" id="KW-1185">Reference proteome</keyword>
<evidence type="ECO:0000313" key="2">
    <source>
        <dbReference type="EMBL" id="RPA70845.1"/>
    </source>
</evidence>
<accession>A0A3N4H7M8</accession>
<protein>
    <submittedName>
        <fullName evidence="2">Uncharacterized protein</fullName>
    </submittedName>
</protein>
<feature type="region of interest" description="Disordered" evidence="1">
    <location>
        <begin position="360"/>
        <end position="471"/>
    </location>
</feature>
<reference evidence="2 3" key="1">
    <citation type="journal article" date="2018" name="Nat. Ecol. Evol.">
        <title>Pezizomycetes genomes reveal the molecular basis of ectomycorrhizal truffle lifestyle.</title>
        <authorList>
            <person name="Murat C."/>
            <person name="Payen T."/>
            <person name="Noel B."/>
            <person name="Kuo A."/>
            <person name="Morin E."/>
            <person name="Chen J."/>
            <person name="Kohler A."/>
            <person name="Krizsan K."/>
            <person name="Balestrini R."/>
            <person name="Da Silva C."/>
            <person name="Montanini B."/>
            <person name="Hainaut M."/>
            <person name="Levati E."/>
            <person name="Barry K.W."/>
            <person name="Belfiori B."/>
            <person name="Cichocki N."/>
            <person name="Clum A."/>
            <person name="Dockter R.B."/>
            <person name="Fauchery L."/>
            <person name="Guy J."/>
            <person name="Iotti M."/>
            <person name="Le Tacon F."/>
            <person name="Lindquist E.A."/>
            <person name="Lipzen A."/>
            <person name="Malagnac F."/>
            <person name="Mello A."/>
            <person name="Molinier V."/>
            <person name="Miyauchi S."/>
            <person name="Poulain J."/>
            <person name="Riccioni C."/>
            <person name="Rubini A."/>
            <person name="Sitrit Y."/>
            <person name="Splivallo R."/>
            <person name="Traeger S."/>
            <person name="Wang M."/>
            <person name="Zifcakova L."/>
            <person name="Wipf D."/>
            <person name="Zambonelli A."/>
            <person name="Paolocci F."/>
            <person name="Nowrousian M."/>
            <person name="Ottonello S."/>
            <person name="Baldrian P."/>
            <person name="Spatafora J.W."/>
            <person name="Henrissat B."/>
            <person name="Nagy L.G."/>
            <person name="Aury J.M."/>
            <person name="Wincker P."/>
            <person name="Grigoriev I.V."/>
            <person name="Bonfante P."/>
            <person name="Martin F.M."/>
        </authorList>
    </citation>
    <scope>NUCLEOTIDE SEQUENCE [LARGE SCALE GENOMIC DNA]</scope>
    <source>
        <strain evidence="2 3">RN42</strain>
    </source>
</reference>
<evidence type="ECO:0000256" key="1">
    <source>
        <dbReference type="SAM" id="MobiDB-lite"/>
    </source>
</evidence>
<evidence type="ECO:0000313" key="3">
    <source>
        <dbReference type="Proteomes" id="UP000275078"/>
    </source>
</evidence>